<dbReference type="AlphaFoldDB" id="A0A7W6BY46"/>
<name>A0A7W6BY46_9HYPH</name>
<accession>A0A7W6BY46</accession>
<keyword evidence="1" id="KW-0472">Membrane</keyword>
<feature type="transmembrane region" description="Helical" evidence="1">
    <location>
        <begin position="38"/>
        <end position="63"/>
    </location>
</feature>
<evidence type="ECO:0000256" key="1">
    <source>
        <dbReference type="SAM" id="Phobius"/>
    </source>
</evidence>
<protein>
    <submittedName>
        <fullName evidence="2">Uncharacterized protein</fullName>
    </submittedName>
</protein>
<dbReference type="EMBL" id="JACIDO010000002">
    <property type="protein sequence ID" value="MBB3934887.1"/>
    <property type="molecule type" value="Genomic_DNA"/>
</dbReference>
<keyword evidence="1" id="KW-1133">Transmembrane helix</keyword>
<keyword evidence="1" id="KW-0812">Transmembrane</keyword>
<organism evidence="2 3">
    <name type="scientific">Aureimonas phyllosphaerae</name>
    <dbReference type="NCBI Taxonomy" id="1166078"/>
    <lineage>
        <taxon>Bacteria</taxon>
        <taxon>Pseudomonadati</taxon>
        <taxon>Pseudomonadota</taxon>
        <taxon>Alphaproteobacteria</taxon>
        <taxon>Hyphomicrobiales</taxon>
        <taxon>Aurantimonadaceae</taxon>
        <taxon>Aureimonas</taxon>
    </lineage>
</organism>
<evidence type="ECO:0000313" key="2">
    <source>
        <dbReference type="EMBL" id="MBB3934887.1"/>
    </source>
</evidence>
<sequence>MGDLILIDLFQHLDWIVDAMRLKAPPAGTAALLSTTDWATLISGFGGALLGAVIGAVASYVTARQAAAEGRSRDEAARVDLERNAALRVILKASSLANSIETIRGHVVNGIARADPNAMPVNKLWTFVQPTTPATRPSVDFEASDFVFLLKHKQGDLIQRLMMLATRVAALEAGFDAYSGRRTEMQALLEDHTRYDKQHERFLTEVPVELQPKTEVRSIEMDNLLKDVLRNCYEYAEDASKACEDLNEATKVIFDGKLPIRLDLARRPEAESVSAGAG</sequence>
<keyword evidence="3" id="KW-1185">Reference proteome</keyword>
<evidence type="ECO:0000313" key="3">
    <source>
        <dbReference type="Proteomes" id="UP000531216"/>
    </source>
</evidence>
<dbReference type="Proteomes" id="UP000531216">
    <property type="component" value="Unassembled WGS sequence"/>
</dbReference>
<gene>
    <name evidence="2" type="ORF">GGR05_001015</name>
</gene>
<reference evidence="2 3" key="1">
    <citation type="submission" date="2020-08" db="EMBL/GenBank/DDBJ databases">
        <title>Genomic Encyclopedia of Type Strains, Phase IV (KMG-IV): sequencing the most valuable type-strain genomes for metagenomic binning, comparative biology and taxonomic classification.</title>
        <authorList>
            <person name="Goeker M."/>
        </authorList>
    </citation>
    <scope>NUCLEOTIDE SEQUENCE [LARGE SCALE GENOMIC DNA]</scope>
    <source>
        <strain evidence="2 3">DSM 25024</strain>
    </source>
</reference>
<dbReference type="RefSeq" id="WP_139224635.1">
    <property type="nucleotide sequence ID" value="NZ_FOOA01000011.1"/>
</dbReference>
<proteinExistence type="predicted"/>
<comment type="caution">
    <text evidence="2">The sequence shown here is derived from an EMBL/GenBank/DDBJ whole genome shotgun (WGS) entry which is preliminary data.</text>
</comment>